<evidence type="ECO:0000313" key="1">
    <source>
        <dbReference type="EMBL" id="ARM75724.1"/>
    </source>
</evidence>
<dbReference type="EMBL" id="CP020477">
    <property type="protein sequence ID" value="ARM75724.1"/>
    <property type="molecule type" value="Genomic_DNA"/>
</dbReference>
<sequence>MNISIAYSNKDEILPLLPIINNEIKSKDYVFEFVEIKQDEIKFKYKNYDLYYISLPLLNYIDTKILSNGARVVNELGLSDEINNEVCTSSNSTEYYLLKILLGSKAIPNSKLDCNSARFVINNYKISLSDIWKKECQNLPIVLSVIGSNLPDDVLSKIKIIIRESASIQESKGIISPLSKELGLKGRKSLECFFQLCRKKNLCSVTNYNIL</sequence>
<dbReference type="KEGG" id="aman:B6F84_06510"/>
<dbReference type="Proteomes" id="UP000193404">
    <property type="component" value="Chromosome"/>
</dbReference>
<gene>
    <name evidence="1" type="ORF">B6F84_06510</name>
</gene>
<evidence type="ECO:0000313" key="2">
    <source>
        <dbReference type="Proteomes" id="UP000193404"/>
    </source>
</evidence>
<organism evidence="1 2">
    <name type="scientific">Acidianus manzaensis</name>
    <dbReference type="NCBI Taxonomy" id="282676"/>
    <lineage>
        <taxon>Archaea</taxon>
        <taxon>Thermoproteota</taxon>
        <taxon>Thermoprotei</taxon>
        <taxon>Sulfolobales</taxon>
        <taxon>Sulfolobaceae</taxon>
        <taxon>Acidianus</taxon>
    </lineage>
</organism>
<accession>A0A1W6JZV1</accession>
<protein>
    <submittedName>
        <fullName evidence="1">Uncharacterized protein</fullName>
    </submittedName>
</protein>
<reference evidence="1 2" key="1">
    <citation type="submission" date="2017-03" db="EMBL/GenBank/DDBJ databases">
        <title>Sulfur activation and transportation mechanism of thermophilic Archaea Acidianus manzaensis YN-25.</title>
        <authorList>
            <person name="Ma Y."/>
            <person name="Yang Y."/>
            <person name="Xia J."/>
        </authorList>
    </citation>
    <scope>NUCLEOTIDE SEQUENCE [LARGE SCALE GENOMIC DNA]</scope>
    <source>
        <strain evidence="1 2">YN-25</strain>
    </source>
</reference>
<keyword evidence="2" id="KW-1185">Reference proteome</keyword>
<dbReference type="AlphaFoldDB" id="A0A1W6JZV1"/>
<dbReference type="OrthoDB" id="34513at2157"/>
<dbReference type="GeneID" id="41590556"/>
<proteinExistence type="predicted"/>
<dbReference type="RefSeq" id="WP_148691501.1">
    <property type="nucleotide sequence ID" value="NZ_CP020477.1"/>
</dbReference>
<name>A0A1W6JZV1_9CREN</name>